<comment type="caution">
    <text evidence="1">The sequence shown here is derived from an EMBL/GenBank/DDBJ whole genome shotgun (WGS) entry which is preliminary data.</text>
</comment>
<protein>
    <submittedName>
        <fullName evidence="1">Uncharacterized protein</fullName>
    </submittedName>
</protein>
<dbReference type="RefSeq" id="WP_066872502.1">
    <property type="nucleotide sequence ID" value="NZ_LNQB01000068.1"/>
</dbReference>
<evidence type="ECO:0000313" key="2">
    <source>
        <dbReference type="Proteomes" id="UP000078507"/>
    </source>
</evidence>
<keyword evidence="2" id="KW-1185">Reference proteome</keyword>
<proteinExistence type="predicted"/>
<dbReference type="Proteomes" id="UP000078507">
    <property type="component" value="Unassembled WGS sequence"/>
</dbReference>
<dbReference type="OrthoDB" id="8481879at2"/>
<accession>A0A178YGA8</accession>
<organism evidence="1 2">
    <name type="scientific">Sinorhizobium saheli</name>
    <dbReference type="NCBI Taxonomy" id="36856"/>
    <lineage>
        <taxon>Bacteria</taxon>
        <taxon>Pseudomonadati</taxon>
        <taxon>Pseudomonadota</taxon>
        <taxon>Alphaproteobacteria</taxon>
        <taxon>Hyphomicrobiales</taxon>
        <taxon>Rhizobiaceae</taxon>
        <taxon>Sinorhizobium/Ensifer group</taxon>
        <taxon>Sinorhizobium</taxon>
    </lineage>
</organism>
<gene>
    <name evidence="1" type="ORF">ATB98_14290</name>
</gene>
<dbReference type="AlphaFoldDB" id="A0A178YGA8"/>
<reference evidence="1 2" key="1">
    <citation type="submission" date="2015-11" db="EMBL/GenBank/DDBJ databases">
        <title>Ensifer anhuiense sp. nov., an effective nitrogen fixation bacterium with Glycine soja.</title>
        <authorList>
            <person name="Yan H."/>
            <person name="Chen W."/>
        </authorList>
    </citation>
    <scope>NUCLEOTIDE SEQUENCE [LARGE SCALE GENOMIC DNA]</scope>
    <source>
        <strain evidence="1 2">LMG 7837</strain>
    </source>
</reference>
<evidence type="ECO:0000313" key="1">
    <source>
        <dbReference type="EMBL" id="OAP46539.1"/>
    </source>
</evidence>
<dbReference type="EMBL" id="LNQB01000068">
    <property type="protein sequence ID" value="OAP46539.1"/>
    <property type="molecule type" value="Genomic_DNA"/>
</dbReference>
<dbReference type="STRING" id="36856.ATB98_14290"/>
<sequence>MSLAALSEQELDVVRRSIEGALLHHGWDIETRFGVTEGEMRGILAKWPDVDDSVDSGPVCLAINNSLNDLLHGLGISDARAVELAGANRTEMRRVYDKWAIARGWTSTGVL</sequence>
<name>A0A178YGA8_SINSA</name>